<dbReference type="Proteomes" id="UP000637628">
    <property type="component" value="Unassembled WGS sequence"/>
</dbReference>
<accession>A0ABQ3YQG6</accession>
<protein>
    <recommendedName>
        <fullName evidence="1">DUF559 domain-containing protein</fullName>
    </recommendedName>
</protein>
<keyword evidence="3" id="KW-1185">Reference proteome</keyword>
<sequence>MPTPPRRPAALAGRIFRGREAVRCGLVTPDDLRSSAWIRVRHDVFADARLPRDHELACRGALARLPQAVVIAGPSAAFLHGIKHAAGYEDDIHVITPPTKRVGAQRRLRVHHLDLQRDEMTGRVTSPGRTAWDVAAWLDPPVAVPIIDAMLSNGLITTAEFARQIDRHEGLRGWRRAAQVSRLVDGAAQSPAESRLRTRLMMAGIPRPVTQCPVRISRSLVLHPDLGWPEWQVAVEYDGQWHDAPGQMHRDRQRLNHLTAAGWAVLHVTSHQMHHEFSRVVGELRTTLTTRGWHPRRRPQPLR</sequence>
<comment type="caution">
    <text evidence="2">The sequence shown here is derived from an EMBL/GenBank/DDBJ whole genome shotgun (WGS) entry which is preliminary data.</text>
</comment>
<evidence type="ECO:0000259" key="1">
    <source>
        <dbReference type="Pfam" id="PF04480"/>
    </source>
</evidence>
<feature type="domain" description="DUF559" evidence="1">
    <location>
        <begin position="232"/>
        <end position="288"/>
    </location>
</feature>
<dbReference type="Gene3D" id="3.40.960.10">
    <property type="entry name" value="VSR Endonuclease"/>
    <property type="match status" value="1"/>
</dbReference>
<evidence type="ECO:0000313" key="3">
    <source>
        <dbReference type="Proteomes" id="UP000637628"/>
    </source>
</evidence>
<proteinExistence type="predicted"/>
<evidence type="ECO:0000313" key="2">
    <source>
        <dbReference type="EMBL" id="GID99795.1"/>
    </source>
</evidence>
<organism evidence="2 3">
    <name type="scientific">Paractinoplanes durhamensis</name>
    <dbReference type="NCBI Taxonomy" id="113563"/>
    <lineage>
        <taxon>Bacteria</taxon>
        <taxon>Bacillati</taxon>
        <taxon>Actinomycetota</taxon>
        <taxon>Actinomycetes</taxon>
        <taxon>Micromonosporales</taxon>
        <taxon>Micromonosporaceae</taxon>
        <taxon>Paractinoplanes</taxon>
    </lineage>
</organism>
<gene>
    <name evidence="2" type="ORF">Adu01nite_11460</name>
</gene>
<dbReference type="RefSeq" id="WP_203725451.1">
    <property type="nucleotide sequence ID" value="NZ_BAAATX010000032.1"/>
</dbReference>
<dbReference type="SUPFAM" id="SSF52980">
    <property type="entry name" value="Restriction endonuclease-like"/>
    <property type="match status" value="1"/>
</dbReference>
<dbReference type="InterPro" id="IPR011335">
    <property type="entry name" value="Restrct_endonuc-II-like"/>
</dbReference>
<reference evidence="2 3" key="1">
    <citation type="submission" date="2021-01" db="EMBL/GenBank/DDBJ databases">
        <title>Whole genome shotgun sequence of Actinoplanes durhamensis NBRC 14914.</title>
        <authorList>
            <person name="Komaki H."/>
            <person name="Tamura T."/>
        </authorList>
    </citation>
    <scope>NUCLEOTIDE SEQUENCE [LARGE SCALE GENOMIC DNA]</scope>
    <source>
        <strain evidence="2 3">NBRC 14914</strain>
    </source>
</reference>
<dbReference type="Pfam" id="PF04480">
    <property type="entry name" value="DUF559"/>
    <property type="match status" value="1"/>
</dbReference>
<dbReference type="EMBL" id="BOML01000010">
    <property type="protein sequence ID" value="GID99795.1"/>
    <property type="molecule type" value="Genomic_DNA"/>
</dbReference>
<dbReference type="InterPro" id="IPR007569">
    <property type="entry name" value="DUF559"/>
</dbReference>
<name>A0ABQ3YQG6_9ACTN</name>